<sequence length="132" mass="14850">MRTSDPRHLTLAPEPRTAEELVVTPVLLLGEAGLSQAFDDLRRRLDMALEMGPRVVVVDMSAIRQVSSTTVAALLWVKRRCSAREVEVLLRGPSRRTLDTLRRVGLLGLLQVEGDPSRRSRPHVPVLREVRR</sequence>
<feature type="domain" description="STAS" evidence="1">
    <location>
        <begin position="39"/>
        <end position="132"/>
    </location>
</feature>
<dbReference type="Proteomes" id="UP000660668">
    <property type="component" value="Unassembled WGS sequence"/>
</dbReference>
<dbReference type="CDD" id="cd07043">
    <property type="entry name" value="STAS_anti-anti-sigma_factors"/>
    <property type="match status" value="1"/>
</dbReference>
<dbReference type="Pfam" id="PF01740">
    <property type="entry name" value="STAS"/>
    <property type="match status" value="1"/>
</dbReference>
<dbReference type="AlphaFoldDB" id="A0A930YHC7"/>
<reference evidence="2" key="1">
    <citation type="submission" date="2020-11" db="EMBL/GenBank/DDBJ databases">
        <title>Nocardioides cynanchi sp. nov., isolated from soil of rhizosphere of Cynanchum wilfordii.</title>
        <authorList>
            <person name="Lee J.-S."/>
            <person name="Suh M.K."/>
            <person name="Kim J.-S."/>
        </authorList>
    </citation>
    <scope>NUCLEOTIDE SEQUENCE</scope>
    <source>
        <strain evidence="2">KCTC 19276</strain>
    </source>
</reference>
<dbReference type="InterPro" id="IPR036513">
    <property type="entry name" value="STAS_dom_sf"/>
</dbReference>
<keyword evidence="3" id="KW-1185">Reference proteome</keyword>
<evidence type="ECO:0000313" key="2">
    <source>
        <dbReference type="EMBL" id="MBF4766858.1"/>
    </source>
</evidence>
<evidence type="ECO:0000313" key="3">
    <source>
        <dbReference type="Proteomes" id="UP000660668"/>
    </source>
</evidence>
<dbReference type="PROSITE" id="PS50801">
    <property type="entry name" value="STAS"/>
    <property type="match status" value="1"/>
</dbReference>
<comment type="caution">
    <text evidence="2">The sequence shown here is derived from an EMBL/GenBank/DDBJ whole genome shotgun (WGS) entry which is preliminary data.</text>
</comment>
<dbReference type="RefSeq" id="WP_194695003.1">
    <property type="nucleotide sequence ID" value="NZ_JADKPO010000003.1"/>
</dbReference>
<proteinExistence type="predicted"/>
<name>A0A930YHC7_9ACTN</name>
<dbReference type="Gene3D" id="3.30.750.24">
    <property type="entry name" value="STAS domain"/>
    <property type="match status" value="1"/>
</dbReference>
<dbReference type="EMBL" id="JADKPO010000003">
    <property type="protein sequence ID" value="MBF4766858.1"/>
    <property type="molecule type" value="Genomic_DNA"/>
</dbReference>
<organism evidence="2 3">
    <name type="scientific">Nocardioides agariphilus</name>
    <dbReference type="NCBI Taxonomy" id="433664"/>
    <lineage>
        <taxon>Bacteria</taxon>
        <taxon>Bacillati</taxon>
        <taxon>Actinomycetota</taxon>
        <taxon>Actinomycetes</taxon>
        <taxon>Propionibacteriales</taxon>
        <taxon>Nocardioidaceae</taxon>
        <taxon>Nocardioides</taxon>
    </lineage>
</organism>
<dbReference type="InterPro" id="IPR002645">
    <property type="entry name" value="STAS_dom"/>
</dbReference>
<evidence type="ECO:0000259" key="1">
    <source>
        <dbReference type="PROSITE" id="PS50801"/>
    </source>
</evidence>
<protein>
    <submittedName>
        <fullName evidence="2">STAS domain-containing protein</fullName>
    </submittedName>
</protein>
<gene>
    <name evidence="2" type="ORF">ISU10_03635</name>
</gene>
<dbReference type="SUPFAM" id="SSF52091">
    <property type="entry name" value="SpoIIaa-like"/>
    <property type="match status" value="1"/>
</dbReference>
<accession>A0A930YHC7</accession>